<organism evidence="1 2">
    <name type="scientific">Papaver somniferum</name>
    <name type="common">Opium poppy</name>
    <dbReference type="NCBI Taxonomy" id="3469"/>
    <lineage>
        <taxon>Eukaryota</taxon>
        <taxon>Viridiplantae</taxon>
        <taxon>Streptophyta</taxon>
        <taxon>Embryophyta</taxon>
        <taxon>Tracheophyta</taxon>
        <taxon>Spermatophyta</taxon>
        <taxon>Magnoliopsida</taxon>
        <taxon>Ranunculales</taxon>
        <taxon>Papaveraceae</taxon>
        <taxon>Papaveroideae</taxon>
        <taxon>Papaver</taxon>
    </lineage>
</organism>
<sequence>MAYALNMAWSPTGKIIIKKIADPRVFIIRFSYACDYAAAIYSIPNRVHGNLLTMRHWGGDIRIEDIDFGAQDYWIKFTLRGDLVAKGFVAELVDEKVGRVLNLMGPSEEGEYKSHVLVDITKLPVHQVKIIIIEGTNRKTIKMKIFLTEIPHGTCGRLLAC</sequence>
<evidence type="ECO:0000313" key="1">
    <source>
        <dbReference type="EMBL" id="RZC50050.1"/>
    </source>
</evidence>
<evidence type="ECO:0000313" key="2">
    <source>
        <dbReference type="Proteomes" id="UP000316621"/>
    </source>
</evidence>
<dbReference type="Proteomes" id="UP000316621">
    <property type="component" value="Chromosome 2"/>
</dbReference>
<gene>
    <name evidence="1" type="ORF">C5167_018478</name>
</gene>
<proteinExistence type="predicted"/>
<accession>A0A4Y7IQH4</accession>
<dbReference type="EMBL" id="CM010716">
    <property type="protein sequence ID" value="RZC50050.1"/>
    <property type="molecule type" value="Genomic_DNA"/>
</dbReference>
<keyword evidence="2" id="KW-1185">Reference proteome</keyword>
<dbReference type="AlphaFoldDB" id="A0A4Y7IQH4"/>
<reference evidence="1 2" key="1">
    <citation type="journal article" date="2018" name="Science">
        <title>The opium poppy genome and morphinan production.</title>
        <authorList>
            <person name="Guo L."/>
            <person name="Winzer T."/>
            <person name="Yang X."/>
            <person name="Li Y."/>
            <person name="Ning Z."/>
            <person name="He Z."/>
            <person name="Teodor R."/>
            <person name="Lu Y."/>
            <person name="Bowser T.A."/>
            <person name="Graham I.A."/>
            <person name="Ye K."/>
        </authorList>
    </citation>
    <scope>NUCLEOTIDE SEQUENCE [LARGE SCALE GENOMIC DNA]</scope>
    <source>
        <strain evidence="2">cv. HN1</strain>
        <tissue evidence="1">Leaves</tissue>
    </source>
</reference>
<dbReference type="Gramene" id="RZC50050">
    <property type="protein sequence ID" value="RZC50050"/>
    <property type="gene ID" value="C5167_018478"/>
</dbReference>
<name>A0A4Y7IQH4_PAPSO</name>
<protein>
    <submittedName>
        <fullName evidence="1">Uncharacterized protein</fullName>
    </submittedName>
</protein>